<evidence type="ECO:0000313" key="1">
    <source>
        <dbReference type="EMBL" id="KAF6136670.1"/>
    </source>
</evidence>
<reference evidence="1 2" key="1">
    <citation type="journal article" date="2020" name="IScience">
        <title>Genome Sequencing of the Endangered Kingdonia uniflora (Circaeasteraceae, Ranunculales) Reveals Potential Mechanisms of Evolutionary Specialization.</title>
        <authorList>
            <person name="Sun Y."/>
            <person name="Deng T."/>
            <person name="Zhang A."/>
            <person name="Moore M.J."/>
            <person name="Landis J.B."/>
            <person name="Lin N."/>
            <person name="Zhang H."/>
            <person name="Zhang X."/>
            <person name="Huang J."/>
            <person name="Zhang X."/>
            <person name="Sun H."/>
            <person name="Wang H."/>
        </authorList>
    </citation>
    <scope>NUCLEOTIDE SEQUENCE [LARGE SCALE GENOMIC DNA]</scope>
    <source>
        <strain evidence="1">TB1705</strain>
        <tissue evidence="1">Leaf</tissue>
    </source>
</reference>
<sequence>MKEETVDKLRGVVRDCVSKHLYSSAIFFADKVAAFNPADITTPRFPPSQCFPDPAVKADPLCYEALECLIDNHMLTCEEEHWLTLNHLKGNFNSAITYYHKALWIKPDDKFCTDMLTEALVDECRNGLDD</sequence>
<accession>A0A7J7L201</accession>
<dbReference type="EMBL" id="JACGCM010002686">
    <property type="protein sequence ID" value="KAF6136670.1"/>
    <property type="molecule type" value="Genomic_DNA"/>
</dbReference>
<dbReference type="AlphaFoldDB" id="A0A7J7L201"/>
<dbReference type="OrthoDB" id="10006270at2759"/>
<organism evidence="1 2">
    <name type="scientific">Kingdonia uniflora</name>
    <dbReference type="NCBI Taxonomy" id="39325"/>
    <lineage>
        <taxon>Eukaryota</taxon>
        <taxon>Viridiplantae</taxon>
        <taxon>Streptophyta</taxon>
        <taxon>Embryophyta</taxon>
        <taxon>Tracheophyta</taxon>
        <taxon>Spermatophyta</taxon>
        <taxon>Magnoliopsida</taxon>
        <taxon>Ranunculales</taxon>
        <taxon>Circaeasteraceae</taxon>
        <taxon>Kingdonia</taxon>
    </lineage>
</organism>
<proteinExistence type="predicted"/>
<gene>
    <name evidence="1" type="ORF">GIB67_016126</name>
</gene>
<dbReference type="InterPro" id="IPR011990">
    <property type="entry name" value="TPR-like_helical_dom_sf"/>
</dbReference>
<evidence type="ECO:0000313" key="2">
    <source>
        <dbReference type="Proteomes" id="UP000541444"/>
    </source>
</evidence>
<name>A0A7J7L201_9MAGN</name>
<dbReference type="Proteomes" id="UP000541444">
    <property type="component" value="Unassembled WGS sequence"/>
</dbReference>
<comment type="caution">
    <text evidence="1">The sequence shown here is derived from an EMBL/GenBank/DDBJ whole genome shotgun (WGS) entry which is preliminary data.</text>
</comment>
<keyword evidence="2" id="KW-1185">Reference proteome</keyword>
<protein>
    <submittedName>
        <fullName evidence="1">Uncharacterized protein</fullName>
    </submittedName>
</protein>
<dbReference type="Gene3D" id="1.25.40.10">
    <property type="entry name" value="Tetratricopeptide repeat domain"/>
    <property type="match status" value="3"/>
</dbReference>